<evidence type="ECO:0008006" key="3">
    <source>
        <dbReference type="Google" id="ProtNLM"/>
    </source>
</evidence>
<reference evidence="2" key="1">
    <citation type="journal article" date="2019" name="Int. J. Syst. Evol. Microbiol.">
        <title>The Global Catalogue of Microorganisms (GCM) 10K type strain sequencing project: providing services to taxonomists for standard genome sequencing and annotation.</title>
        <authorList>
            <consortium name="The Broad Institute Genomics Platform"/>
            <consortium name="The Broad Institute Genome Sequencing Center for Infectious Disease"/>
            <person name="Wu L."/>
            <person name="Ma J."/>
        </authorList>
    </citation>
    <scope>NUCLEOTIDE SEQUENCE [LARGE SCALE GENOMIC DNA]</scope>
    <source>
        <strain evidence="2">KCTC 23723</strain>
    </source>
</reference>
<sequence length="446" mass="49847">MRNPIVILHGWSDNSRAFKVLADFLQHTFGAAVHPLYLADWLSMHDDINYADLAEAMQKAWLALELPTTPQSVDIIVHSTGALVTRHWFTRYYTANTNPVKRFVQLAPANFGSPLAHKGRSFYGRAVKGWNQPGFQTGTAILTGLELASAYTRSLAQQDLFAEDTWYGAGKMLATVLIGDTGYRGISAIANEAGSDGTVRICGANLNCQFLSFALDARQHIIPGSVQQQASKGAIAFSVLANENHSTIVFKGRNAPHNPLTQSLIRQALMVSDQDYQLDNAQSFTWQRQLDALNPPENWQADPRSQVLCRLTDQHGLGVRDYFLEMYRTAGSDTRFEETLYREFLVNVHAHNDDPANRAFYFDLAVLQRLKQDPKFQRLYLSFNAQPHFKPPRQPVGFHAVAANATAGLQIPLVQLAQFFKPFQSVILNVQLQRVVADSVFTLTKP</sequence>
<organism evidence="1 2">
    <name type="scientific">Alishewanella tabrizica</name>
    <dbReference type="NCBI Taxonomy" id="671278"/>
    <lineage>
        <taxon>Bacteria</taxon>
        <taxon>Pseudomonadati</taxon>
        <taxon>Pseudomonadota</taxon>
        <taxon>Gammaproteobacteria</taxon>
        <taxon>Alteromonadales</taxon>
        <taxon>Alteromonadaceae</taxon>
        <taxon>Alishewanella</taxon>
    </lineage>
</organism>
<accession>A0ABQ2WEP5</accession>
<proteinExistence type="predicted"/>
<evidence type="ECO:0000313" key="2">
    <source>
        <dbReference type="Proteomes" id="UP000634667"/>
    </source>
</evidence>
<name>A0ABQ2WEP5_9ALTE</name>
<dbReference type="SUPFAM" id="SSF53474">
    <property type="entry name" value="alpha/beta-Hydrolases"/>
    <property type="match status" value="1"/>
</dbReference>
<protein>
    <recommendedName>
        <fullName evidence="3">Alpha/beta hydrolase</fullName>
    </recommendedName>
</protein>
<dbReference type="Gene3D" id="3.40.50.1820">
    <property type="entry name" value="alpha/beta hydrolase"/>
    <property type="match status" value="1"/>
</dbReference>
<dbReference type="Proteomes" id="UP000634667">
    <property type="component" value="Unassembled WGS sequence"/>
</dbReference>
<evidence type="ECO:0000313" key="1">
    <source>
        <dbReference type="EMBL" id="GGW49481.1"/>
    </source>
</evidence>
<comment type="caution">
    <text evidence="1">The sequence shown here is derived from an EMBL/GenBank/DDBJ whole genome shotgun (WGS) entry which is preliminary data.</text>
</comment>
<dbReference type="EMBL" id="BMYR01000001">
    <property type="protein sequence ID" value="GGW49481.1"/>
    <property type="molecule type" value="Genomic_DNA"/>
</dbReference>
<gene>
    <name evidence="1" type="ORF">GCM10008111_01520</name>
</gene>
<keyword evidence="2" id="KW-1185">Reference proteome</keyword>
<dbReference type="InterPro" id="IPR029058">
    <property type="entry name" value="AB_hydrolase_fold"/>
</dbReference>
<dbReference type="RefSeq" id="WP_189479469.1">
    <property type="nucleotide sequence ID" value="NZ_BMYR01000001.1"/>
</dbReference>